<keyword evidence="2" id="KW-0240">DNA-directed RNA polymerase</keyword>
<dbReference type="EMBL" id="FXTH01000016">
    <property type="protein sequence ID" value="SMO83739.1"/>
    <property type="molecule type" value="Genomic_DNA"/>
</dbReference>
<reference evidence="2 3" key="1">
    <citation type="submission" date="2017-05" db="EMBL/GenBank/DDBJ databases">
        <authorList>
            <person name="Varghese N."/>
            <person name="Submissions S."/>
        </authorList>
    </citation>
    <scope>NUCLEOTIDE SEQUENCE [LARGE SCALE GENOMIC DNA]</scope>
    <source>
        <strain evidence="2 3">DSM 21194</strain>
    </source>
</reference>
<dbReference type="AlphaFoldDB" id="A0A521EIJ6"/>
<organism evidence="2 3">
    <name type="scientific">Fodinibius sediminis</name>
    <dbReference type="NCBI Taxonomy" id="1214077"/>
    <lineage>
        <taxon>Bacteria</taxon>
        <taxon>Pseudomonadati</taxon>
        <taxon>Balneolota</taxon>
        <taxon>Balneolia</taxon>
        <taxon>Balneolales</taxon>
        <taxon>Balneolaceae</taxon>
        <taxon>Fodinibius</taxon>
    </lineage>
</organism>
<keyword evidence="1" id="KW-0175">Coiled coil</keyword>
<evidence type="ECO:0000313" key="3">
    <source>
        <dbReference type="Proteomes" id="UP000317593"/>
    </source>
</evidence>
<name>A0A521EIJ6_9BACT</name>
<protein>
    <submittedName>
        <fullName evidence="2">DNA-directed RNA polymerase specialized sigma subunit, sigma24 family</fullName>
    </submittedName>
</protein>
<accession>A0A521EIJ6</accession>
<proteinExistence type="predicted"/>
<dbReference type="GO" id="GO:0000428">
    <property type="term" value="C:DNA-directed RNA polymerase complex"/>
    <property type="evidence" value="ECO:0007669"/>
    <property type="project" value="UniProtKB-KW"/>
</dbReference>
<feature type="coiled-coil region" evidence="1">
    <location>
        <begin position="139"/>
        <end position="202"/>
    </location>
</feature>
<dbReference type="RefSeq" id="WP_142715570.1">
    <property type="nucleotide sequence ID" value="NZ_FXTH01000016.1"/>
</dbReference>
<gene>
    <name evidence="2" type="ORF">SAMN06265218_11685</name>
</gene>
<keyword evidence="2" id="KW-0804">Transcription</keyword>
<sequence>MNWKDFENDTTEDLIEYVKFKEDPDYEDAAKAAFTALTFRFRSDIIDKCTIICRKWGYSDDDAIELANRTFERFWKYPTFSKSKCRVEGITECFILYMYRIARNELKRSYNKKDYPYEGDEKIRTSLIDEDKSYTTEELKALHKAEKRLDEALDHLTEKHKIIFLTYSAYEEDGYKLPRELLKKLRNALDLTQNSIRVYKKDAFEAVDKRIR</sequence>
<evidence type="ECO:0000313" key="2">
    <source>
        <dbReference type="EMBL" id="SMO83739.1"/>
    </source>
</evidence>
<dbReference type="OrthoDB" id="982681at2"/>
<dbReference type="Proteomes" id="UP000317593">
    <property type="component" value="Unassembled WGS sequence"/>
</dbReference>
<evidence type="ECO:0000256" key="1">
    <source>
        <dbReference type="SAM" id="Coils"/>
    </source>
</evidence>
<keyword evidence="3" id="KW-1185">Reference proteome</keyword>